<name>A0ABR3QSN3_9PLEO</name>
<keyword evidence="6" id="KW-1185">Reference proteome</keyword>
<feature type="repeat" description="ANK" evidence="3">
    <location>
        <begin position="169"/>
        <end position="201"/>
    </location>
</feature>
<dbReference type="InterPro" id="IPR002110">
    <property type="entry name" value="Ankyrin_rpt"/>
</dbReference>
<dbReference type="PANTHER" id="PTHR24198:SF165">
    <property type="entry name" value="ANKYRIN REPEAT-CONTAINING PROTEIN-RELATED"/>
    <property type="match status" value="1"/>
</dbReference>
<dbReference type="PROSITE" id="PS50297">
    <property type="entry name" value="ANK_REP_REGION"/>
    <property type="match status" value="1"/>
</dbReference>
<keyword evidence="1" id="KW-0677">Repeat</keyword>
<dbReference type="SUPFAM" id="SSF48403">
    <property type="entry name" value="Ankyrin repeat"/>
    <property type="match status" value="1"/>
</dbReference>
<dbReference type="PANTHER" id="PTHR24198">
    <property type="entry name" value="ANKYRIN REPEAT AND PROTEIN KINASE DOMAIN-CONTAINING PROTEIN"/>
    <property type="match status" value="1"/>
</dbReference>
<dbReference type="SMART" id="SM00248">
    <property type="entry name" value="ANK"/>
    <property type="match status" value="7"/>
</dbReference>
<evidence type="ECO:0000313" key="6">
    <source>
        <dbReference type="Proteomes" id="UP001521785"/>
    </source>
</evidence>
<feature type="repeat" description="ANK" evidence="3">
    <location>
        <begin position="136"/>
        <end position="168"/>
    </location>
</feature>
<evidence type="ECO:0000256" key="4">
    <source>
        <dbReference type="SAM" id="MobiDB-lite"/>
    </source>
</evidence>
<feature type="region of interest" description="Disordered" evidence="4">
    <location>
        <begin position="112"/>
        <end position="132"/>
    </location>
</feature>
<sequence>MVKILPPHKPEPPVAPPGQRFVVAPDPAIHAFFLDDPEYIDSLGRDPMQQNKIWSIKHAEERVEKLKEVLQEYPKQKHRREMLCAAAVRGDEAIVRYFVESGIRVQPDMEKALEEKEKEDSGEIDDDESIPDKVDPEISPLHAAVTNNHVECVKIFLESGVDIESRDEYGRTPLIAAAGGVQPDMITYLLGQGADPTARADGNTDRAKEFMGNCINANALEAVAGTGDLQTVKLLLEHPFPGPTRKRKNREEESTSITVTPLAIKRAASGSFEVLTLLLERGGYPVKDIEGKIETELLDDEQKNTLEIATAWAADTGDFQSLELLLKYKYPTDEQGNLLPFQVPEELQRGFVYGAYNAMRLNSPEKFEFINSLGVKEHDTMSLDKLPEGQNFNIQHLFEQAVEAGSIDCARLMIEKYGADPNTHRLPPGTKPLYKAAANNHTEMVRYLLENHSMNIHLGSGRYASGPTPLWIAINLKSLGSIALLLEHGGPVDHIDEELKHITCPTTAILRIQVKARPEVRFETEETAQAYVDAARSDYRDMNPSYVRVELGPEDVDWIRKIQLRWGDERLREEGGNARELNEGEGVGLEDLDDGDVRRRLVDIPTVKEREDGLETDKDLMPMFIPAFKYVD</sequence>
<accession>A0ABR3QSN3</accession>
<reference evidence="5 6" key="1">
    <citation type="submission" date="2024-02" db="EMBL/GenBank/DDBJ databases">
        <title>De novo assembly and annotation of 12 fungi associated with fruit tree decline syndrome in Ontario, Canada.</title>
        <authorList>
            <person name="Sulman M."/>
            <person name="Ellouze W."/>
            <person name="Ilyukhin E."/>
        </authorList>
    </citation>
    <scope>NUCLEOTIDE SEQUENCE [LARGE SCALE GENOMIC DNA]</scope>
    <source>
        <strain evidence="5 6">M42-189</strain>
    </source>
</reference>
<gene>
    <name evidence="5" type="ORF">SLS60_009851</name>
</gene>
<evidence type="ECO:0008006" key="7">
    <source>
        <dbReference type="Google" id="ProtNLM"/>
    </source>
</evidence>
<evidence type="ECO:0000256" key="2">
    <source>
        <dbReference type="ARBA" id="ARBA00023043"/>
    </source>
</evidence>
<organism evidence="5 6">
    <name type="scientific">Paraconiothyrium brasiliense</name>
    <dbReference type="NCBI Taxonomy" id="300254"/>
    <lineage>
        <taxon>Eukaryota</taxon>
        <taxon>Fungi</taxon>
        <taxon>Dikarya</taxon>
        <taxon>Ascomycota</taxon>
        <taxon>Pezizomycotina</taxon>
        <taxon>Dothideomycetes</taxon>
        <taxon>Pleosporomycetidae</taxon>
        <taxon>Pleosporales</taxon>
        <taxon>Massarineae</taxon>
        <taxon>Didymosphaeriaceae</taxon>
        <taxon>Paraconiothyrium</taxon>
    </lineage>
</organism>
<evidence type="ECO:0000256" key="1">
    <source>
        <dbReference type="ARBA" id="ARBA00022737"/>
    </source>
</evidence>
<dbReference type="PROSITE" id="PS50088">
    <property type="entry name" value="ANK_REPEAT"/>
    <property type="match status" value="3"/>
</dbReference>
<evidence type="ECO:0000256" key="3">
    <source>
        <dbReference type="PROSITE-ProRule" id="PRU00023"/>
    </source>
</evidence>
<protein>
    <recommendedName>
        <fullName evidence="7">Ankyrin</fullName>
    </recommendedName>
</protein>
<dbReference type="InterPro" id="IPR036770">
    <property type="entry name" value="Ankyrin_rpt-contain_sf"/>
</dbReference>
<dbReference type="EMBL" id="JAKJXO020000016">
    <property type="protein sequence ID" value="KAL1595163.1"/>
    <property type="molecule type" value="Genomic_DNA"/>
</dbReference>
<dbReference type="Proteomes" id="UP001521785">
    <property type="component" value="Unassembled WGS sequence"/>
</dbReference>
<dbReference type="Pfam" id="PF12796">
    <property type="entry name" value="Ank_2"/>
    <property type="match status" value="2"/>
</dbReference>
<keyword evidence="2 3" id="KW-0040">ANK repeat</keyword>
<feature type="compositionally biased region" description="Basic and acidic residues" evidence="4">
    <location>
        <begin position="112"/>
        <end position="121"/>
    </location>
</feature>
<proteinExistence type="predicted"/>
<comment type="caution">
    <text evidence="5">The sequence shown here is derived from an EMBL/GenBank/DDBJ whole genome shotgun (WGS) entry which is preliminary data.</text>
</comment>
<dbReference type="Gene3D" id="1.25.40.20">
    <property type="entry name" value="Ankyrin repeat-containing domain"/>
    <property type="match status" value="2"/>
</dbReference>
<feature type="repeat" description="ANK" evidence="3">
    <location>
        <begin position="465"/>
        <end position="497"/>
    </location>
</feature>
<evidence type="ECO:0000313" key="5">
    <source>
        <dbReference type="EMBL" id="KAL1595163.1"/>
    </source>
</evidence>